<dbReference type="InterPro" id="IPR038084">
    <property type="entry name" value="PduO/GlcC-like_sf"/>
</dbReference>
<evidence type="ECO:0000313" key="1">
    <source>
        <dbReference type="EMBL" id="HJC63307.1"/>
    </source>
</evidence>
<reference evidence="1" key="2">
    <citation type="submission" date="2021-04" db="EMBL/GenBank/DDBJ databases">
        <authorList>
            <person name="Gilroy R."/>
        </authorList>
    </citation>
    <scope>NUCLEOTIDE SEQUENCE</scope>
    <source>
        <strain evidence="1">ChiBcec2-3848</strain>
    </source>
</reference>
<dbReference type="InterPro" id="IPR010371">
    <property type="entry name" value="YBR137W-like"/>
</dbReference>
<dbReference type="InterPro" id="IPR005624">
    <property type="entry name" value="PduO/GlcC-like"/>
</dbReference>
<sequence>MTVEEVITVLAMQEEILQFNHFTNEDAWTLGTLLVAEAKRRQLDNTAVEIRLNNGYTVFKYAGNGTTLNNEKWLDRMFRTVQVLEKSSLRVYSELKKDEDTLEDIGLNREEYSFLGGGFPIRVEEVGVIGAIMISNQNHFVNHDIIVKALSRYLHIDEVPRIRAL</sequence>
<reference evidence="1" key="1">
    <citation type="journal article" date="2021" name="PeerJ">
        <title>Extensive microbial diversity within the chicken gut microbiome revealed by metagenomics and culture.</title>
        <authorList>
            <person name="Gilroy R."/>
            <person name="Ravi A."/>
            <person name="Getino M."/>
            <person name="Pursley I."/>
            <person name="Horton D.L."/>
            <person name="Alikhan N.F."/>
            <person name="Baker D."/>
            <person name="Gharbi K."/>
            <person name="Hall N."/>
            <person name="Watson M."/>
            <person name="Adriaenssens E.M."/>
            <person name="Foster-Nyarko E."/>
            <person name="Jarju S."/>
            <person name="Secka A."/>
            <person name="Antonio M."/>
            <person name="Oren A."/>
            <person name="Chaudhuri R.R."/>
            <person name="La Ragione R."/>
            <person name="Hildebrand F."/>
            <person name="Pallen M.J."/>
        </authorList>
    </citation>
    <scope>NUCLEOTIDE SEQUENCE</scope>
    <source>
        <strain evidence="1">ChiBcec2-3848</strain>
    </source>
</reference>
<dbReference type="Pfam" id="PF03928">
    <property type="entry name" value="HbpS-like"/>
    <property type="match status" value="1"/>
</dbReference>
<dbReference type="Proteomes" id="UP000823886">
    <property type="component" value="Unassembled WGS sequence"/>
</dbReference>
<dbReference type="Gene3D" id="3.30.450.150">
    <property type="entry name" value="Haem-degrading domain"/>
    <property type="match status" value="1"/>
</dbReference>
<protein>
    <submittedName>
        <fullName evidence="1">Heme-binding protein</fullName>
    </submittedName>
</protein>
<gene>
    <name evidence="1" type="ORF">H9753_06790</name>
</gene>
<dbReference type="PANTHER" id="PTHR28255:SF1">
    <property type="entry name" value="UPF0303 PROTEIN YBR137W"/>
    <property type="match status" value="1"/>
</dbReference>
<accession>A0A9D2PLK8</accession>
<organism evidence="1 2">
    <name type="scientific">Candidatus Blautia merdavium</name>
    <dbReference type="NCBI Taxonomy" id="2838494"/>
    <lineage>
        <taxon>Bacteria</taxon>
        <taxon>Bacillati</taxon>
        <taxon>Bacillota</taxon>
        <taxon>Clostridia</taxon>
        <taxon>Lachnospirales</taxon>
        <taxon>Lachnospiraceae</taxon>
        <taxon>Blautia</taxon>
    </lineage>
</organism>
<dbReference type="SUPFAM" id="SSF143744">
    <property type="entry name" value="GlcG-like"/>
    <property type="match status" value="1"/>
</dbReference>
<name>A0A9D2PLK8_9FIRM</name>
<dbReference type="PANTHER" id="PTHR28255">
    <property type="match status" value="1"/>
</dbReference>
<dbReference type="EMBL" id="DWVZ01000087">
    <property type="protein sequence ID" value="HJC63307.1"/>
    <property type="molecule type" value="Genomic_DNA"/>
</dbReference>
<comment type="caution">
    <text evidence="1">The sequence shown here is derived from an EMBL/GenBank/DDBJ whole genome shotgun (WGS) entry which is preliminary data.</text>
</comment>
<evidence type="ECO:0000313" key="2">
    <source>
        <dbReference type="Proteomes" id="UP000823886"/>
    </source>
</evidence>
<proteinExistence type="predicted"/>
<dbReference type="AlphaFoldDB" id="A0A9D2PLK8"/>